<dbReference type="Gene3D" id="3.90.1530.10">
    <property type="entry name" value="Conserved hypothetical protein from pyrococcus furiosus pfu- 392566-001, ParB domain"/>
    <property type="match status" value="1"/>
</dbReference>
<evidence type="ECO:0000313" key="3">
    <source>
        <dbReference type="EMBL" id="GHC85590.1"/>
    </source>
</evidence>
<feature type="domain" description="ParB-like N-terminal" evidence="2">
    <location>
        <begin position="19"/>
        <end position="103"/>
    </location>
</feature>
<dbReference type="SMART" id="SM00470">
    <property type="entry name" value="ParB"/>
    <property type="match status" value="1"/>
</dbReference>
<dbReference type="EMBL" id="BMVC01000003">
    <property type="protein sequence ID" value="GHC85590.1"/>
    <property type="molecule type" value="Genomic_DNA"/>
</dbReference>
<feature type="compositionally biased region" description="Basic and acidic residues" evidence="1">
    <location>
        <begin position="162"/>
        <end position="185"/>
    </location>
</feature>
<dbReference type="AlphaFoldDB" id="A0A918WUM6"/>
<evidence type="ECO:0000256" key="1">
    <source>
        <dbReference type="SAM" id="MobiDB-lite"/>
    </source>
</evidence>
<protein>
    <recommendedName>
        <fullName evidence="2">ParB-like N-terminal domain-containing protein</fullName>
    </recommendedName>
</protein>
<comment type="caution">
    <text evidence="3">The sequence shown here is derived from an EMBL/GenBank/DDBJ whole genome shotgun (WGS) entry which is preliminary data.</text>
</comment>
<accession>A0A918WUM6</accession>
<feature type="region of interest" description="Disordered" evidence="1">
    <location>
        <begin position="1"/>
        <end position="35"/>
    </location>
</feature>
<reference evidence="3" key="2">
    <citation type="submission" date="2020-09" db="EMBL/GenBank/DDBJ databases">
        <authorList>
            <person name="Sun Q."/>
            <person name="Ohkuma M."/>
        </authorList>
    </citation>
    <scope>NUCLEOTIDE SEQUENCE</scope>
    <source>
        <strain evidence="3">JCM 4637</strain>
    </source>
</reference>
<dbReference type="SUPFAM" id="SSF110849">
    <property type="entry name" value="ParB/Sulfiredoxin"/>
    <property type="match status" value="1"/>
</dbReference>
<evidence type="ECO:0000313" key="4">
    <source>
        <dbReference type="Proteomes" id="UP000638353"/>
    </source>
</evidence>
<organism evidence="3 4">
    <name type="scientific">Streptomyces finlayi</name>
    <dbReference type="NCBI Taxonomy" id="67296"/>
    <lineage>
        <taxon>Bacteria</taxon>
        <taxon>Bacillati</taxon>
        <taxon>Actinomycetota</taxon>
        <taxon>Actinomycetes</taxon>
        <taxon>Kitasatosporales</taxon>
        <taxon>Streptomycetaceae</taxon>
        <taxon>Streptomyces</taxon>
    </lineage>
</organism>
<sequence length="302" mass="32739">MKSTGRPDASEQPWSKSAQEVRTDQLLPSDSPRGGACDENHVLALAGSGREFEPLLVHRPTMRVIDGMHRLSAARLRGYDTVAVRFFDGSQADAYVLSVQLNIRHGLPLSRAERRAAAERIVRTHPHWSDRAIAERTGLSGKTVGRLRGSVSEEIPQSHTRVGRDGTLRPLNSRDGRLRAAGPDRRRPHRLAARPRPQVGALHRDSTRCPRPAAARRGPGARGDARRQTCAARGLGDGAGRCGARRPPGGTPVRGPARGRAGMRMRPLTTPSAKRCANCSGTLPSRAAKWDGGCCGRWSPRT</sequence>
<feature type="compositionally biased region" description="Low complexity" evidence="1">
    <location>
        <begin position="245"/>
        <end position="264"/>
    </location>
</feature>
<gene>
    <name evidence="3" type="ORF">GCM10010334_15910</name>
</gene>
<dbReference type="InterPro" id="IPR003115">
    <property type="entry name" value="ParB_N"/>
</dbReference>
<dbReference type="Proteomes" id="UP000638353">
    <property type="component" value="Unassembled WGS sequence"/>
</dbReference>
<feature type="region of interest" description="Disordered" evidence="1">
    <location>
        <begin position="155"/>
        <end position="264"/>
    </location>
</feature>
<evidence type="ECO:0000259" key="2">
    <source>
        <dbReference type="SMART" id="SM00470"/>
    </source>
</evidence>
<reference evidence="3" key="1">
    <citation type="journal article" date="2014" name="Int. J. Syst. Evol. Microbiol.">
        <title>Complete genome sequence of Corynebacterium casei LMG S-19264T (=DSM 44701T), isolated from a smear-ripened cheese.</title>
        <authorList>
            <consortium name="US DOE Joint Genome Institute (JGI-PGF)"/>
            <person name="Walter F."/>
            <person name="Albersmeier A."/>
            <person name="Kalinowski J."/>
            <person name="Ruckert C."/>
        </authorList>
    </citation>
    <scope>NUCLEOTIDE SEQUENCE</scope>
    <source>
        <strain evidence="3">JCM 4637</strain>
    </source>
</reference>
<dbReference type="InterPro" id="IPR036086">
    <property type="entry name" value="ParB/Sulfiredoxin_sf"/>
</dbReference>
<name>A0A918WUM6_9ACTN</name>
<proteinExistence type="predicted"/>